<reference evidence="1" key="1">
    <citation type="submission" date="2023-01" db="EMBL/GenBank/DDBJ databases">
        <title>Genome assembly of the deep-sea coral Lophelia pertusa.</title>
        <authorList>
            <person name="Herrera S."/>
            <person name="Cordes E."/>
        </authorList>
    </citation>
    <scope>NUCLEOTIDE SEQUENCE</scope>
    <source>
        <strain evidence="1">USNM1676648</strain>
        <tissue evidence="1">Polyp</tissue>
    </source>
</reference>
<dbReference type="GO" id="GO:0033045">
    <property type="term" value="P:regulation of sister chromatid segregation"/>
    <property type="evidence" value="ECO:0007669"/>
    <property type="project" value="TreeGrafter"/>
</dbReference>
<comment type="caution">
    <text evidence="1">The sequence shown here is derived from an EMBL/GenBank/DDBJ whole genome shotgun (WGS) entry which is preliminary data.</text>
</comment>
<name>A0A9W9Y7Q0_9CNID</name>
<dbReference type="InterPro" id="IPR032245">
    <property type="entry name" value="RMI2"/>
</dbReference>
<dbReference type="GO" id="GO:0005829">
    <property type="term" value="C:cytosol"/>
    <property type="evidence" value="ECO:0007669"/>
    <property type="project" value="TreeGrafter"/>
</dbReference>
<dbReference type="Proteomes" id="UP001163046">
    <property type="component" value="Unassembled WGS sequence"/>
</dbReference>
<dbReference type="GO" id="GO:0006281">
    <property type="term" value="P:DNA repair"/>
    <property type="evidence" value="ECO:0007669"/>
    <property type="project" value="TreeGrafter"/>
</dbReference>
<dbReference type="OrthoDB" id="10024265at2759"/>
<dbReference type="AlphaFoldDB" id="A0A9W9Y7Q0"/>
<dbReference type="Gene3D" id="2.40.50.140">
    <property type="entry name" value="Nucleic acid-binding proteins"/>
    <property type="match status" value="1"/>
</dbReference>
<protein>
    <recommendedName>
        <fullName evidence="3">RecQ-mediated genome instability protein 2</fullName>
    </recommendedName>
</protein>
<dbReference type="GO" id="GO:2000042">
    <property type="term" value="P:negative regulation of double-strand break repair via homologous recombination"/>
    <property type="evidence" value="ECO:0007669"/>
    <property type="project" value="TreeGrafter"/>
</dbReference>
<dbReference type="GO" id="GO:0043007">
    <property type="term" value="P:maintenance of rDNA"/>
    <property type="evidence" value="ECO:0007669"/>
    <property type="project" value="TreeGrafter"/>
</dbReference>
<sequence length="188" mass="20494">MLYDVTKIVPSLVRRQAIKFQNGGREDQCSSRDGTTAAYSIICRRNSHSVSTHQQGSSLPVSYCHCASSDETIADQWLYSDGNLKIPFSQVWVQGIVVLVSADGDGLFIDDGTGIIEANGVTKPVMKDLFVQKGMYVMIAGQLKSVGSLDQSQCPSIKVLKIADLTNPHSEALWMMEVIDAHSQTGKL</sequence>
<proteinExistence type="predicted"/>
<accession>A0A9W9Y7Q0</accession>
<dbReference type="EMBL" id="MU827828">
    <property type="protein sequence ID" value="KAJ7321405.1"/>
    <property type="molecule type" value="Genomic_DNA"/>
</dbReference>
<dbReference type="PANTHER" id="PTHR33962:SF1">
    <property type="entry name" value="RECQ-MEDIATED GENOME INSTABILITY PROTEIN 2"/>
    <property type="match status" value="1"/>
</dbReference>
<keyword evidence="2" id="KW-1185">Reference proteome</keyword>
<dbReference type="PANTHER" id="PTHR33962">
    <property type="entry name" value="RECQ-MEDIATED GENOME INSTABILITY PROTEIN 2 RMI2"/>
    <property type="match status" value="1"/>
</dbReference>
<evidence type="ECO:0008006" key="3">
    <source>
        <dbReference type="Google" id="ProtNLM"/>
    </source>
</evidence>
<dbReference type="GO" id="GO:0016607">
    <property type="term" value="C:nuclear speck"/>
    <property type="evidence" value="ECO:0007669"/>
    <property type="project" value="TreeGrafter"/>
</dbReference>
<gene>
    <name evidence="1" type="ORF">OS493_034978</name>
</gene>
<evidence type="ECO:0000313" key="2">
    <source>
        <dbReference type="Proteomes" id="UP001163046"/>
    </source>
</evidence>
<organism evidence="1 2">
    <name type="scientific">Desmophyllum pertusum</name>
    <dbReference type="NCBI Taxonomy" id="174260"/>
    <lineage>
        <taxon>Eukaryota</taxon>
        <taxon>Metazoa</taxon>
        <taxon>Cnidaria</taxon>
        <taxon>Anthozoa</taxon>
        <taxon>Hexacorallia</taxon>
        <taxon>Scleractinia</taxon>
        <taxon>Caryophylliina</taxon>
        <taxon>Caryophylliidae</taxon>
        <taxon>Desmophyllum</taxon>
    </lineage>
</organism>
<dbReference type="Pfam" id="PF16100">
    <property type="entry name" value="RMI2"/>
    <property type="match status" value="1"/>
</dbReference>
<dbReference type="InterPro" id="IPR012340">
    <property type="entry name" value="NA-bd_OB-fold"/>
</dbReference>
<evidence type="ECO:0000313" key="1">
    <source>
        <dbReference type="EMBL" id="KAJ7321405.1"/>
    </source>
</evidence>